<accession>A0A2A6CX98</accession>
<reference evidence="1" key="2">
    <citation type="submission" date="2022-06" db="UniProtKB">
        <authorList>
            <consortium name="EnsemblMetazoa"/>
        </authorList>
    </citation>
    <scope>IDENTIFICATION</scope>
    <source>
        <strain evidence="1">PS312</strain>
    </source>
</reference>
<proteinExistence type="predicted"/>
<reference evidence="2" key="1">
    <citation type="journal article" date="2008" name="Nat. Genet.">
        <title>The Pristionchus pacificus genome provides a unique perspective on nematode lifestyle and parasitism.</title>
        <authorList>
            <person name="Dieterich C."/>
            <person name="Clifton S.W."/>
            <person name="Schuster L.N."/>
            <person name="Chinwalla A."/>
            <person name="Delehaunty K."/>
            <person name="Dinkelacker I."/>
            <person name="Fulton L."/>
            <person name="Fulton R."/>
            <person name="Godfrey J."/>
            <person name="Minx P."/>
            <person name="Mitreva M."/>
            <person name="Roeseler W."/>
            <person name="Tian H."/>
            <person name="Witte H."/>
            <person name="Yang S.P."/>
            <person name="Wilson R.K."/>
            <person name="Sommer R.J."/>
        </authorList>
    </citation>
    <scope>NUCLEOTIDE SEQUENCE [LARGE SCALE GENOMIC DNA]</scope>
    <source>
        <strain evidence="2">PS312</strain>
    </source>
</reference>
<organism evidence="1 2">
    <name type="scientific">Pristionchus pacificus</name>
    <name type="common">Parasitic nematode worm</name>
    <dbReference type="NCBI Taxonomy" id="54126"/>
    <lineage>
        <taxon>Eukaryota</taxon>
        <taxon>Metazoa</taxon>
        <taxon>Ecdysozoa</taxon>
        <taxon>Nematoda</taxon>
        <taxon>Chromadorea</taxon>
        <taxon>Rhabditida</taxon>
        <taxon>Rhabditina</taxon>
        <taxon>Diplogasteromorpha</taxon>
        <taxon>Diplogasteroidea</taxon>
        <taxon>Neodiplogasteridae</taxon>
        <taxon>Pristionchus</taxon>
    </lineage>
</organism>
<evidence type="ECO:0000313" key="1">
    <source>
        <dbReference type="EnsemblMetazoa" id="PPA36501.1"/>
    </source>
</evidence>
<dbReference type="EnsemblMetazoa" id="PPA36501.1">
    <property type="protein sequence ID" value="PPA36501.1"/>
    <property type="gene ID" value="WBGene00274870"/>
</dbReference>
<name>A0A2A6CX98_PRIPA</name>
<accession>A0A8R1YRU5</accession>
<gene>
    <name evidence="1" type="primary">WBGene00274870</name>
</gene>
<evidence type="ECO:0000313" key="2">
    <source>
        <dbReference type="Proteomes" id="UP000005239"/>
    </source>
</evidence>
<dbReference type="AlphaFoldDB" id="A0A2A6CX98"/>
<protein>
    <submittedName>
        <fullName evidence="1">Uncharacterized protein</fullName>
    </submittedName>
</protein>
<dbReference type="Proteomes" id="UP000005239">
    <property type="component" value="Unassembled WGS sequence"/>
</dbReference>
<keyword evidence="2" id="KW-1185">Reference proteome</keyword>
<sequence length="80" mass="9103">MNLIEAAAGEYFALGLDRVVQRGDDEASNRAWHTRWAEFRDNPSDSVVGRVWNAMGFEILNTMADSFDEKRDPHNCMKAV</sequence>